<keyword evidence="2" id="KW-0732">Signal</keyword>
<proteinExistence type="predicted"/>
<protein>
    <submittedName>
        <fullName evidence="3">Uncharacterized protein</fullName>
    </submittedName>
</protein>
<feature type="signal peptide" evidence="2">
    <location>
        <begin position="1"/>
        <end position="18"/>
    </location>
</feature>
<dbReference type="Proteomes" id="UP001648503">
    <property type="component" value="Unassembled WGS sequence"/>
</dbReference>
<gene>
    <name evidence="3" type="ORF">BASA50_010281</name>
</gene>
<accession>A0ABQ8F1X6</accession>
<feature type="chain" id="PRO_5045907975" evidence="2">
    <location>
        <begin position="19"/>
        <end position="181"/>
    </location>
</feature>
<reference evidence="3 4" key="1">
    <citation type="submission" date="2021-02" db="EMBL/GenBank/DDBJ databases">
        <title>Variation within the Batrachochytrium salamandrivorans European outbreak.</title>
        <authorList>
            <person name="Kelly M."/>
            <person name="Pasmans F."/>
            <person name="Shea T.P."/>
            <person name="Munoz J.F."/>
            <person name="Carranza S."/>
            <person name="Cuomo C.A."/>
            <person name="Martel A."/>
        </authorList>
    </citation>
    <scope>NUCLEOTIDE SEQUENCE [LARGE SCALE GENOMIC DNA]</scope>
    <source>
        <strain evidence="3 4">AMFP18/2</strain>
    </source>
</reference>
<dbReference type="EMBL" id="JAFCIX010000475">
    <property type="protein sequence ID" value="KAH6589115.1"/>
    <property type="molecule type" value="Genomic_DNA"/>
</dbReference>
<organism evidence="3 4">
    <name type="scientific">Batrachochytrium salamandrivorans</name>
    <dbReference type="NCBI Taxonomy" id="1357716"/>
    <lineage>
        <taxon>Eukaryota</taxon>
        <taxon>Fungi</taxon>
        <taxon>Fungi incertae sedis</taxon>
        <taxon>Chytridiomycota</taxon>
        <taxon>Chytridiomycota incertae sedis</taxon>
        <taxon>Chytridiomycetes</taxon>
        <taxon>Rhizophydiales</taxon>
        <taxon>Rhizophydiales incertae sedis</taxon>
        <taxon>Batrachochytrium</taxon>
    </lineage>
</organism>
<feature type="region of interest" description="Disordered" evidence="1">
    <location>
        <begin position="25"/>
        <end position="70"/>
    </location>
</feature>
<evidence type="ECO:0000313" key="4">
    <source>
        <dbReference type="Proteomes" id="UP001648503"/>
    </source>
</evidence>
<name>A0ABQ8F1X6_9FUNG</name>
<sequence>MKLISFAVISFLAITVSAYPGLGTPSQDLEEPQSTTTQSAQEPQSTTVHSEQEYQSTTAQDLSENSQQSLQDKLEKLIESYKAKQAEANELQNEIKELETEMSLMDSRANTLDGSEMMDLVQEFLAKNASWDIAYANKQTLKREMTAIMEECDEMIKKTPSLDETSKWLMEYNAKVSGAFS</sequence>
<keyword evidence="4" id="KW-1185">Reference proteome</keyword>
<evidence type="ECO:0000256" key="2">
    <source>
        <dbReference type="SAM" id="SignalP"/>
    </source>
</evidence>
<comment type="caution">
    <text evidence="3">The sequence shown here is derived from an EMBL/GenBank/DDBJ whole genome shotgun (WGS) entry which is preliminary data.</text>
</comment>
<evidence type="ECO:0000313" key="3">
    <source>
        <dbReference type="EMBL" id="KAH6589115.1"/>
    </source>
</evidence>
<evidence type="ECO:0000256" key="1">
    <source>
        <dbReference type="SAM" id="MobiDB-lite"/>
    </source>
</evidence>